<dbReference type="Proteomes" id="UP000014060">
    <property type="component" value="Unassembled WGS sequence"/>
</dbReference>
<dbReference type="RefSeq" id="WP_000985683.1">
    <property type="nucleotide sequence ID" value="NZ_KB976014.1"/>
</dbReference>
<gene>
    <name evidence="2" type="ORF">IAY_06195</name>
</gene>
<feature type="region of interest" description="Disordered" evidence="1">
    <location>
        <begin position="64"/>
        <end position="86"/>
    </location>
</feature>
<name>A0ABC9SQR7_BACCE</name>
<evidence type="ECO:0000313" key="3">
    <source>
        <dbReference type="Proteomes" id="UP000014060"/>
    </source>
</evidence>
<proteinExistence type="predicted"/>
<protein>
    <submittedName>
        <fullName evidence="2">Uncharacterized protein</fullName>
    </submittedName>
</protein>
<evidence type="ECO:0000256" key="1">
    <source>
        <dbReference type="SAM" id="MobiDB-lite"/>
    </source>
</evidence>
<organism evidence="2 3">
    <name type="scientific">Bacillus cereus TIAC219</name>
    <dbReference type="NCBI Taxonomy" id="718222"/>
    <lineage>
        <taxon>Bacteria</taxon>
        <taxon>Bacillati</taxon>
        <taxon>Bacillota</taxon>
        <taxon>Bacilli</taxon>
        <taxon>Bacillales</taxon>
        <taxon>Bacillaceae</taxon>
        <taxon>Bacillus</taxon>
        <taxon>Bacillus cereus group</taxon>
    </lineage>
</organism>
<dbReference type="AlphaFoldDB" id="A0ABC9SQR7"/>
<sequence>MAIKQHSFKADSSKPDEKMINDFLEGKPTQYHIIEAMKIYVRIENAKQAAIEKMIANMQTGLFAQPSEQPPQVAPKSNDSIKDFDL</sequence>
<dbReference type="EMBL" id="AHCJ01000083">
    <property type="protein sequence ID" value="EOQ57891.1"/>
    <property type="molecule type" value="Genomic_DNA"/>
</dbReference>
<accession>A0ABC9SQR7</accession>
<evidence type="ECO:0000313" key="2">
    <source>
        <dbReference type="EMBL" id="EOQ57891.1"/>
    </source>
</evidence>
<comment type="caution">
    <text evidence="2">The sequence shown here is derived from an EMBL/GenBank/DDBJ whole genome shotgun (WGS) entry which is preliminary data.</text>
</comment>
<reference evidence="2 3" key="1">
    <citation type="submission" date="2013-01" db="EMBL/GenBank/DDBJ databases">
        <title>The Genome Sequence of Bacillus cereus TIAC219.</title>
        <authorList>
            <consortium name="The Broad Institute Genome Sequencing Platform"/>
            <consortium name="The Broad Institute Genome Sequencing Center for Infectious Disease"/>
            <person name="Feldgarden M."/>
            <person name="Van der Auwera G.A."/>
            <person name="Mahillon J."/>
            <person name="Duprez V."/>
            <person name="Timmery S."/>
            <person name="Mattelet C."/>
            <person name="Dierick K."/>
            <person name="Sun M."/>
            <person name="Yu Z."/>
            <person name="Zhu L."/>
            <person name="Hu X."/>
            <person name="Shank E.B."/>
            <person name="Swiecicka I."/>
            <person name="Hansen B.M."/>
            <person name="Andrup L."/>
            <person name="Walker B."/>
            <person name="Young S.K."/>
            <person name="Zeng Q."/>
            <person name="Gargeya S."/>
            <person name="Fitzgerald M."/>
            <person name="Haas B."/>
            <person name="Abouelleil A."/>
            <person name="Alvarado L."/>
            <person name="Arachchi H.M."/>
            <person name="Berlin A.M."/>
            <person name="Chapman S.B."/>
            <person name="Dewar J."/>
            <person name="Goldberg J."/>
            <person name="Griggs A."/>
            <person name="Gujja S."/>
            <person name="Hansen M."/>
            <person name="Howarth C."/>
            <person name="Imamovic A."/>
            <person name="Larimer J."/>
            <person name="McCowan C."/>
            <person name="Murphy C."/>
            <person name="Neiman D."/>
            <person name="Pearson M."/>
            <person name="Priest M."/>
            <person name="Roberts A."/>
            <person name="Saif S."/>
            <person name="Shea T."/>
            <person name="Sisk P."/>
            <person name="Sykes S."/>
            <person name="Wortman J."/>
            <person name="Nusbaum C."/>
            <person name="Birren B."/>
        </authorList>
    </citation>
    <scope>NUCLEOTIDE SEQUENCE [LARGE SCALE GENOMIC DNA]</scope>
    <source>
        <strain evidence="2 3">TIAC219</strain>
    </source>
</reference>